<evidence type="ECO:0000256" key="4">
    <source>
        <dbReference type="ARBA" id="ARBA00022692"/>
    </source>
</evidence>
<keyword evidence="15" id="KW-1185">Reference proteome</keyword>
<feature type="transmembrane region" description="Helical" evidence="12">
    <location>
        <begin position="299"/>
        <end position="320"/>
    </location>
</feature>
<feature type="domain" description="Cation/H+ exchanger transmembrane" evidence="13">
    <location>
        <begin position="10"/>
        <end position="416"/>
    </location>
</feature>
<feature type="transmembrane region" description="Helical" evidence="12">
    <location>
        <begin position="128"/>
        <end position="149"/>
    </location>
</feature>
<evidence type="ECO:0000256" key="2">
    <source>
        <dbReference type="ARBA" id="ARBA00022448"/>
    </source>
</evidence>
<dbReference type="PANTHER" id="PTHR10110:SF191">
    <property type="entry name" value="SODIUM_HYDROGEN EXCHANGER 8"/>
    <property type="match status" value="1"/>
</dbReference>
<dbReference type="InterPro" id="IPR004709">
    <property type="entry name" value="NaH_exchanger"/>
</dbReference>
<comment type="subcellular location">
    <subcellularLocation>
        <location evidence="1">Golgi apparatus membrane</location>
        <topology evidence="1">Multi-pass membrane protein</topology>
    </subcellularLocation>
</comment>
<feature type="transmembrane region" description="Helical" evidence="12">
    <location>
        <begin position="261"/>
        <end position="279"/>
    </location>
</feature>
<evidence type="ECO:0000256" key="8">
    <source>
        <dbReference type="ARBA" id="ARBA00023065"/>
    </source>
</evidence>
<dbReference type="GO" id="GO:0005886">
    <property type="term" value="C:plasma membrane"/>
    <property type="evidence" value="ECO:0000318"/>
    <property type="project" value="GO_Central"/>
</dbReference>
<dbReference type="STRING" id="10228.B3RIQ3"/>
<dbReference type="Pfam" id="PF00999">
    <property type="entry name" value="Na_H_Exchanger"/>
    <property type="match status" value="1"/>
</dbReference>
<feature type="transmembrane region" description="Helical" evidence="12">
    <location>
        <begin position="361"/>
        <end position="380"/>
    </location>
</feature>
<dbReference type="InParanoid" id="B3RIQ3"/>
<keyword evidence="3 11" id="KW-0050">Antiport</keyword>
<dbReference type="GO" id="GO:0015386">
    <property type="term" value="F:potassium:proton antiporter activity"/>
    <property type="evidence" value="ECO:0000318"/>
    <property type="project" value="GO_Central"/>
</dbReference>
<feature type="transmembrane region" description="Helical" evidence="12">
    <location>
        <begin position="235"/>
        <end position="255"/>
    </location>
</feature>
<feature type="non-terminal residue" evidence="14">
    <location>
        <position position="1"/>
    </location>
</feature>
<feature type="transmembrane region" description="Helical" evidence="12">
    <location>
        <begin position="392"/>
        <end position="415"/>
    </location>
</feature>
<evidence type="ECO:0000256" key="1">
    <source>
        <dbReference type="ARBA" id="ARBA00004653"/>
    </source>
</evidence>
<dbReference type="RefSeq" id="XP_002108222.1">
    <property type="nucleotide sequence ID" value="XM_002108186.1"/>
</dbReference>
<dbReference type="Gene3D" id="6.10.140.1330">
    <property type="match status" value="1"/>
</dbReference>
<keyword evidence="4 11" id="KW-0812">Transmembrane</keyword>
<dbReference type="EMBL" id="DS985241">
    <property type="protein sequence ID" value="EDV29020.1"/>
    <property type="molecule type" value="Genomic_DNA"/>
</dbReference>
<dbReference type="KEGG" id="tad:TRIADDRAFT_18601"/>
<evidence type="ECO:0000256" key="12">
    <source>
        <dbReference type="SAM" id="Phobius"/>
    </source>
</evidence>
<dbReference type="eggNOG" id="KOG1965">
    <property type="taxonomic scope" value="Eukaryota"/>
</dbReference>
<gene>
    <name evidence="14" type="ORF">TRIADDRAFT_18601</name>
</gene>
<accession>B3RIQ3</accession>
<dbReference type="OMA" id="ETVVMWW"/>
<dbReference type="InterPro" id="IPR018422">
    <property type="entry name" value="Cation/H_exchanger_CPA1"/>
</dbReference>
<feature type="transmembrane region" description="Helical" evidence="12">
    <location>
        <begin position="27"/>
        <end position="44"/>
    </location>
</feature>
<keyword evidence="6" id="KW-0333">Golgi apparatus</keyword>
<dbReference type="PRINTS" id="PR01084">
    <property type="entry name" value="NAHEXCHNGR"/>
</dbReference>
<dbReference type="CTD" id="6750179"/>
<dbReference type="OrthoDB" id="196264at2759"/>
<evidence type="ECO:0000313" key="15">
    <source>
        <dbReference type="Proteomes" id="UP000009022"/>
    </source>
</evidence>
<reference evidence="14 15" key="1">
    <citation type="journal article" date="2008" name="Nature">
        <title>The Trichoplax genome and the nature of placozoans.</title>
        <authorList>
            <person name="Srivastava M."/>
            <person name="Begovic E."/>
            <person name="Chapman J."/>
            <person name="Putnam N.H."/>
            <person name="Hellsten U."/>
            <person name="Kawashima T."/>
            <person name="Kuo A."/>
            <person name="Mitros T."/>
            <person name="Salamov A."/>
            <person name="Carpenter M.L."/>
            <person name="Signorovitch A.Y."/>
            <person name="Moreno M.A."/>
            <person name="Kamm K."/>
            <person name="Grimwood J."/>
            <person name="Schmutz J."/>
            <person name="Shapiro H."/>
            <person name="Grigoriev I.V."/>
            <person name="Buss L.W."/>
            <person name="Schierwater B."/>
            <person name="Dellaporta S.L."/>
            <person name="Rokhsar D.S."/>
        </authorList>
    </citation>
    <scope>NUCLEOTIDE SEQUENCE [LARGE SCALE GENOMIC DNA]</scope>
    <source>
        <strain evidence="14 15">Grell-BS-1999</strain>
    </source>
</reference>
<dbReference type="HOGENOM" id="CLU_005912_11_0_1"/>
<evidence type="ECO:0000256" key="11">
    <source>
        <dbReference type="RuleBase" id="RU003722"/>
    </source>
</evidence>
<dbReference type="InterPro" id="IPR006153">
    <property type="entry name" value="Cation/H_exchanger_TM"/>
</dbReference>
<dbReference type="GO" id="GO:0015385">
    <property type="term" value="F:sodium:proton antiporter activity"/>
    <property type="evidence" value="ECO:0000318"/>
    <property type="project" value="GO_Central"/>
</dbReference>
<keyword evidence="2 11" id="KW-0813">Transport</keyword>
<keyword evidence="10 11" id="KW-0739">Sodium transport</keyword>
<evidence type="ECO:0000256" key="3">
    <source>
        <dbReference type="ARBA" id="ARBA00022449"/>
    </source>
</evidence>
<protein>
    <recommendedName>
        <fullName evidence="11">Sodium/hydrogen exchanger</fullName>
    </recommendedName>
</protein>
<feature type="transmembrane region" description="Helical" evidence="12">
    <location>
        <begin position="85"/>
        <end position="116"/>
    </location>
</feature>
<dbReference type="PANTHER" id="PTHR10110">
    <property type="entry name" value="SODIUM/HYDROGEN EXCHANGER"/>
    <property type="match status" value="1"/>
</dbReference>
<evidence type="ECO:0000256" key="7">
    <source>
        <dbReference type="ARBA" id="ARBA00023053"/>
    </source>
</evidence>
<evidence type="ECO:0000259" key="13">
    <source>
        <dbReference type="Pfam" id="PF00999"/>
    </source>
</evidence>
<feature type="transmembrane region" description="Helical" evidence="12">
    <location>
        <begin position="196"/>
        <end position="223"/>
    </location>
</feature>
<evidence type="ECO:0000256" key="6">
    <source>
        <dbReference type="ARBA" id="ARBA00023034"/>
    </source>
</evidence>
<dbReference type="NCBIfam" id="TIGR00840">
    <property type="entry name" value="b_cpa1"/>
    <property type="match status" value="1"/>
</dbReference>
<dbReference type="GeneID" id="6750179"/>
<evidence type="ECO:0000256" key="10">
    <source>
        <dbReference type="ARBA" id="ARBA00023201"/>
    </source>
</evidence>
<name>B3RIQ3_TRIAD</name>
<dbReference type="Proteomes" id="UP000009022">
    <property type="component" value="Unassembled WGS sequence"/>
</dbReference>
<keyword evidence="9 12" id="KW-0472">Membrane</keyword>
<dbReference type="GO" id="GO:0098719">
    <property type="term" value="P:sodium ion import across plasma membrane"/>
    <property type="evidence" value="ECO:0000318"/>
    <property type="project" value="GO_Central"/>
</dbReference>
<dbReference type="GO" id="GO:0051453">
    <property type="term" value="P:regulation of intracellular pH"/>
    <property type="evidence" value="ECO:0000318"/>
    <property type="project" value="GO_Central"/>
</dbReference>
<dbReference type="GO" id="GO:0000139">
    <property type="term" value="C:Golgi membrane"/>
    <property type="evidence" value="ECO:0007669"/>
    <property type="project" value="UniProtKB-SubCell"/>
</dbReference>
<evidence type="ECO:0000313" key="14">
    <source>
        <dbReference type="EMBL" id="EDV29020.1"/>
    </source>
</evidence>
<dbReference type="FunCoup" id="B3RIQ3">
    <property type="interactions" value="625"/>
</dbReference>
<keyword evidence="8 11" id="KW-0406">Ion transport</keyword>
<keyword evidence="7" id="KW-0915">Sodium</keyword>
<dbReference type="GO" id="GO:0071805">
    <property type="term" value="P:potassium ion transmembrane transport"/>
    <property type="evidence" value="ECO:0000318"/>
    <property type="project" value="GO_Central"/>
</dbReference>
<feature type="transmembrane region" description="Helical" evidence="12">
    <location>
        <begin position="326"/>
        <end position="349"/>
    </location>
</feature>
<evidence type="ECO:0000256" key="9">
    <source>
        <dbReference type="ARBA" id="ARBA00023136"/>
    </source>
</evidence>
<dbReference type="PhylomeDB" id="B3RIQ3"/>
<evidence type="ECO:0000256" key="5">
    <source>
        <dbReference type="ARBA" id="ARBA00022989"/>
    </source>
</evidence>
<comment type="similarity">
    <text evidence="11">Belongs to the monovalent cation:proton antiporter 1 (CPA1) transporter (TC 2.A.36) family.</text>
</comment>
<proteinExistence type="inferred from homology"/>
<organism evidence="14 15">
    <name type="scientific">Trichoplax adhaerens</name>
    <name type="common">Trichoplax reptans</name>
    <dbReference type="NCBI Taxonomy" id="10228"/>
    <lineage>
        <taxon>Eukaryota</taxon>
        <taxon>Metazoa</taxon>
        <taxon>Placozoa</taxon>
        <taxon>Uniplacotomia</taxon>
        <taxon>Trichoplacea</taxon>
        <taxon>Trichoplacidae</taxon>
        <taxon>Trichoplax</taxon>
    </lineage>
</organism>
<keyword evidence="5 12" id="KW-1133">Transmembrane helix</keyword>
<dbReference type="AlphaFoldDB" id="B3RIQ3"/>
<sequence>FTHFYIAFCILLVYTFIKFKIHAVPESIAIIIFGAIIGGILQGMKDFDLGNWQKEEVFDPTFFFVVLLPPIIFESGYSLHKGNFFFNIGSILTFAIIGTAISAIVVGGGIYLLGMAQIIYPLTLTESFAFGSLISAVDPVATLAIFHALNVNPTLNMLVFGESVLNDAVSIVMTNSILEFSKAQALGGSTLAAFKAIGHFFVMFFASSSIGIAFALASALISIIHLSKANLSHILTINSPSLELGMLLIFSYLPYSLSEGLQLSGIMAILFCGIVMAHYTHFNLSPVTQMTVQQIFRTVAFIAETCVFAYLGMALFSFNHTFKPAFIIWSIILCLLGRACNIFPLSLVVNRFREVKISRKMQFVMWFSGLRGAIAFALSIHIEFDHEKRSIIITSTLIIVLFTILVLGGSTLPLLKYLGVQSNSKVTLNKTEEMGNAIDTDEIEHTFRSGTSLKGFARIDSKYLSPFFRRHVTHQEVHAAQAELKRVTNQWYRDIRTSDSDEERTDLL</sequence>